<dbReference type="SUPFAM" id="SSF55261">
    <property type="entry name" value="GAD domain-like"/>
    <property type="match status" value="1"/>
</dbReference>
<dbReference type="SUPFAM" id="SSF50249">
    <property type="entry name" value="Nucleic acid-binding proteins"/>
    <property type="match status" value="1"/>
</dbReference>
<dbReference type="Gene3D" id="3.30.930.10">
    <property type="entry name" value="Bira Bifunctional Protein, Domain 2"/>
    <property type="match status" value="1"/>
</dbReference>
<sequence>MTSSSKFLLHRLVVACYRNLSSHLRCSARPCPEIQPCTAQLRLLSSSPSPNSLSFRSHSCGELRSDHVGEKVTLCGWVQYLRQELFVILRDFSGMTQVVIPQKESAWHLKSTLCDLTVESVIKVTGTVRCRPEGQENKLMPTGEIEILAESVEVYNLCQKLPFEIKDFVKKSEALRMQYRYLDLRSSQMQRNLRLRSQVVMKMREFLCNMHGFVDIETPTLFKRTPGGAKEFVVPSREPGRFYCLPQSPQQFKQLLMVAGIDRYFQIARCYRDEGSKPDRQPEFTQVDIEMSFVEQTGIMSLVEGLLQHSWPAELGPIHLPFNTMTFEEAMRDYGVDKPDTRFAMKLIDLSDIFMSTDVPFLRSALSQPGGYVQAICVPSGVVRTFKEKLSLVQVRENGTLNSPLKKLISPKTTAELLQRTGSRPGDLLLIAAGSLHTRTLLGHLRLQSAELLECCGVSVRDPSVFHFLWVVDFPLFLTSEHEPENLESAHHPFTAPLPEDTHLLYTEPQKVRGQHYDLVLNGCEVGGGSIRIHKASEQRYVLKNILKEDPTLLTHLLEALDSGAPPHGGIALGLDRLLSIMVASQSIRDVIAFPKSFRGHDLMSSAPDLISEEELKSYHISVIWPMDVAAKCKPKFAVR</sequence>
<dbReference type="GO" id="GO:0003676">
    <property type="term" value="F:nucleic acid binding"/>
    <property type="evidence" value="ECO:0007669"/>
    <property type="project" value="InterPro"/>
</dbReference>
<dbReference type="InterPro" id="IPR045864">
    <property type="entry name" value="aa-tRNA-synth_II/BPL/LPL"/>
</dbReference>
<dbReference type="STRING" id="31033.ENSTRUP00000017516"/>
<keyword evidence="9" id="KW-1185">Reference proteome</keyword>
<evidence type="ECO:0000313" key="9">
    <source>
        <dbReference type="Proteomes" id="UP000005226"/>
    </source>
</evidence>
<keyword evidence="2" id="KW-0436">Ligase</keyword>
<dbReference type="GO" id="GO:0004815">
    <property type="term" value="F:aspartate-tRNA ligase activity"/>
    <property type="evidence" value="ECO:0007669"/>
    <property type="project" value="TreeGrafter"/>
</dbReference>
<dbReference type="PROSITE" id="PS50862">
    <property type="entry name" value="AA_TRNA_LIGASE_II"/>
    <property type="match status" value="1"/>
</dbReference>
<organism evidence="8 9">
    <name type="scientific">Takifugu rubripes</name>
    <name type="common">Japanese pufferfish</name>
    <name type="synonym">Fugu rubripes</name>
    <dbReference type="NCBI Taxonomy" id="31033"/>
    <lineage>
        <taxon>Eukaryota</taxon>
        <taxon>Metazoa</taxon>
        <taxon>Chordata</taxon>
        <taxon>Craniata</taxon>
        <taxon>Vertebrata</taxon>
        <taxon>Euteleostomi</taxon>
        <taxon>Actinopterygii</taxon>
        <taxon>Neopterygii</taxon>
        <taxon>Teleostei</taxon>
        <taxon>Neoteleostei</taxon>
        <taxon>Acanthomorphata</taxon>
        <taxon>Eupercaria</taxon>
        <taxon>Tetraodontiformes</taxon>
        <taxon>Tetradontoidea</taxon>
        <taxon>Tetraodontidae</taxon>
        <taxon>Takifugu</taxon>
    </lineage>
</organism>
<dbReference type="GO" id="GO:0005524">
    <property type="term" value="F:ATP binding"/>
    <property type="evidence" value="ECO:0007669"/>
    <property type="project" value="UniProtKB-KW"/>
</dbReference>
<reference evidence="8" key="3">
    <citation type="submission" date="2025-09" db="UniProtKB">
        <authorList>
            <consortium name="Ensembl"/>
        </authorList>
    </citation>
    <scope>IDENTIFICATION</scope>
</reference>
<dbReference type="SUPFAM" id="SSF55681">
    <property type="entry name" value="Class II aaRS and biotin synthetases"/>
    <property type="match status" value="1"/>
</dbReference>
<gene>
    <name evidence="8" type="primary">dars2</name>
</gene>
<dbReference type="InParanoid" id="H2SYM8"/>
<dbReference type="CDD" id="cd04317">
    <property type="entry name" value="EcAspRS_like_N"/>
    <property type="match status" value="1"/>
</dbReference>
<reference evidence="8" key="2">
    <citation type="submission" date="2025-08" db="UniProtKB">
        <authorList>
            <consortium name="Ensembl"/>
        </authorList>
    </citation>
    <scope>IDENTIFICATION</scope>
</reference>
<dbReference type="PRINTS" id="PR01042">
    <property type="entry name" value="TRNASYNTHASP"/>
</dbReference>
<keyword evidence="6" id="KW-0030">Aminoacyl-tRNA synthetase</keyword>
<comment type="similarity">
    <text evidence="1">Belongs to the class-II aminoacyl-tRNA synthetase family. Type 1 subfamily.</text>
</comment>
<dbReference type="InterPro" id="IPR012340">
    <property type="entry name" value="NA-bd_OB-fold"/>
</dbReference>
<dbReference type="eggNOG" id="KOG2411">
    <property type="taxonomic scope" value="Eukaryota"/>
</dbReference>
<feature type="domain" description="Aminoacyl-transfer RNA synthetases class-II family profile" evidence="7">
    <location>
        <begin position="193"/>
        <end position="595"/>
    </location>
</feature>
<dbReference type="AlphaFoldDB" id="H2SYM8"/>
<evidence type="ECO:0000256" key="3">
    <source>
        <dbReference type="ARBA" id="ARBA00022741"/>
    </source>
</evidence>
<dbReference type="InterPro" id="IPR006195">
    <property type="entry name" value="aa-tRNA-synth_II"/>
</dbReference>
<dbReference type="Ensembl" id="ENSTRUT00000017590.3">
    <property type="protein sequence ID" value="ENSTRUP00000017516.3"/>
    <property type="gene ID" value="ENSTRUG00000007129.3"/>
</dbReference>
<dbReference type="InterPro" id="IPR002312">
    <property type="entry name" value="Asp/Asn-tRNA-synth_IIb"/>
</dbReference>
<dbReference type="HOGENOM" id="CLU_014330_3_1_1"/>
<dbReference type="FunCoup" id="H2SYM8">
    <property type="interactions" value="1088"/>
</dbReference>
<proteinExistence type="inferred from homology"/>
<evidence type="ECO:0000313" key="8">
    <source>
        <dbReference type="Ensembl" id="ENSTRUP00000017516.3"/>
    </source>
</evidence>
<dbReference type="PANTHER" id="PTHR22594">
    <property type="entry name" value="ASPARTYL/LYSYL-TRNA SYNTHETASE"/>
    <property type="match status" value="1"/>
</dbReference>
<keyword evidence="5" id="KW-0648">Protein biosynthesis</keyword>
<dbReference type="InterPro" id="IPR004115">
    <property type="entry name" value="GAD-like_sf"/>
</dbReference>
<dbReference type="InterPro" id="IPR047090">
    <property type="entry name" value="AspRS_core"/>
</dbReference>
<evidence type="ECO:0000256" key="1">
    <source>
        <dbReference type="ARBA" id="ARBA00006303"/>
    </source>
</evidence>
<reference evidence="8 9" key="1">
    <citation type="journal article" date="2011" name="Genome Biol. Evol.">
        <title>Integration of the genetic map and genome assembly of fugu facilitates insights into distinct features of genome evolution in teleosts and mammals.</title>
        <authorList>
            <person name="Kai W."/>
            <person name="Kikuchi K."/>
            <person name="Tohari S."/>
            <person name="Chew A.K."/>
            <person name="Tay A."/>
            <person name="Fujiwara A."/>
            <person name="Hosoya S."/>
            <person name="Suetake H."/>
            <person name="Naruse K."/>
            <person name="Brenner S."/>
            <person name="Suzuki Y."/>
            <person name="Venkatesh B."/>
        </authorList>
    </citation>
    <scope>NUCLEOTIDE SEQUENCE [LARGE SCALE GENOMIC DNA]</scope>
</reference>
<dbReference type="HAMAP" id="MF_00044">
    <property type="entry name" value="Asp_tRNA_synth_type1"/>
    <property type="match status" value="1"/>
</dbReference>
<dbReference type="GO" id="GO:0006422">
    <property type="term" value="P:aspartyl-tRNA aminoacylation"/>
    <property type="evidence" value="ECO:0007669"/>
    <property type="project" value="TreeGrafter"/>
</dbReference>
<dbReference type="GeneTree" id="ENSGT01030000234618"/>
<dbReference type="NCBIfam" id="NF001750">
    <property type="entry name" value="PRK00476.1"/>
    <property type="match status" value="1"/>
</dbReference>
<evidence type="ECO:0000256" key="2">
    <source>
        <dbReference type="ARBA" id="ARBA00022598"/>
    </source>
</evidence>
<dbReference type="Pfam" id="PF00152">
    <property type="entry name" value="tRNA-synt_2"/>
    <property type="match status" value="1"/>
</dbReference>
<dbReference type="Proteomes" id="UP000005226">
    <property type="component" value="Chromosome 22"/>
</dbReference>
<evidence type="ECO:0000256" key="5">
    <source>
        <dbReference type="ARBA" id="ARBA00022917"/>
    </source>
</evidence>
<dbReference type="OMA" id="LCGWVDR"/>
<keyword evidence="4" id="KW-0067">ATP-binding</keyword>
<dbReference type="InterPro" id="IPR004364">
    <property type="entry name" value="Aa-tRNA-synt_II"/>
</dbReference>
<dbReference type="NCBIfam" id="TIGR00459">
    <property type="entry name" value="aspS_bact"/>
    <property type="match status" value="1"/>
</dbReference>
<evidence type="ECO:0000256" key="6">
    <source>
        <dbReference type="ARBA" id="ARBA00023146"/>
    </source>
</evidence>
<accession>H2SYM8</accession>
<dbReference type="CDD" id="cd00777">
    <property type="entry name" value="AspRS_core"/>
    <property type="match status" value="1"/>
</dbReference>
<evidence type="ECO:0000259" key="7">
    <source>
        <dbReference type="PROSITE" id="PS50862"/>
    </source>
</evidence>
<dbReference type="InterPro" id="IPR047089">
    <property type="entry name" value="Asp-tRNA-ligase_1_N"/>
</dbReference>
<dbReference type="Gene3D" id="2.40.50.140">
    <property type="entry name" value="Nucleic acid-binding proteins"/>
    <property type="match status" value="1"/>
</dbReference>
<evidence type="ECO:0000256" key="4">
    <source>
        <dbReference type="ARBA" id="ARBA00022840"/>
    </source>
</evidence>
<dbReference type="InterPro" id="IPR004365">
    <property type="entry name" value="NA-bd_OB_tRNA"/>
</dbReference>
<dbReference type="GO" id="GO:0005739">
    <property type="term" value="C:mitochondrion"/>
    <property type="evidence" value="ECO:0007669"/>
    <property type="project" value="TreeGrafter"/>
</dbReference>
<dbReference type="PANTHER" id="PTHR22594:SF5">
    <property type="entry name" value="ASPARTATE--TRNA LIGASE, MITOCHONDRIAL"/>
    <property type="match status" value="1"/>
</dbReference>
<dbReference type="Gene3D" id="3.30.1360.30">
    <property type="entry name" value="GAD-like domain"/>
    <property type="match status" value="1"/>
</dbReference>
<name>H2SYM8_TAKRU</name>
<keyword evidence="3" id="KW-0547">Nucleotide-binding</keyword>
<dbReference type="InterPro" id="IPR004524">
    <property type="entry name" value="Asp-tRNA-ligase_1"/>
</dbReference>
<protein>
    <submittedName>
        <fullName evidence="8">Aspartyl-tRNA synthetase 2, mitochondrial</fullName>
    </submittedName>
</protein>
<dbReference type="Pfam" id="PF01336">
    <property type="entry name" value="tRNA_anti-codon"/>
    <property type="match status" value="1"/>
</dbReference>